<protein>
    <submittedName>
        <fullName evidence="1">Uncharacterized protein</fullName>
    </submittedName>
</protein>
<dbReference type="EMBL" id="JFBT01000001">
    <property type="protein sequence ID" value="EXG82001.1"/>
    <property type="molecule type" value="Genomic_DNA"/>
</dbReference>
<proteinExistence type="predicted"/>
<sequence>MLAANAKAAAHHATKALVAAGESVAEIADRMPDAQTKADAWFAGLAVLADPRERRAMAGRALAALRASARSERWPADEYVRAAPVLGTAGDQAILRAAYHDVRHAPDDGYGSSGKLIAAFAEAFASAGDLTGIEMTLSDASAIADNTFALTALTGVARAHADARLPLDMVRTAGRRLHAHFAAPWALDTEIAFSLAEAARATEALDILAEVLTEAQRPRNVEAAVAWRKAFAQQLASRHPLDAAELCQAALAQGETLATSNDVEVALRLRPYLAEIDPQRRLEMQAQGMEWERVVETNAPVLPLLAETGDRAAVDAAVDRIEDLVNVSFSFIQAFTACLGPAAEALLISGDTDRFERLIANHQQLELGGIVAAADVLTTLNFQIRIAGLDQIMRDWAAAMTKYVTLSRHQLALRTTAILNEAIGARAIADNLRSRITDPVEQAEAALRIAAQALIKDDRGRARRLIDEFELLIPALPAGMRPGFFSLAVPILRELGDSRDSDWTHEALSQLDAGDYYATRPPAAAIILQKLAEETVEADPLLARAARLGSPYHARQTAAEIAMQAAELPPPGGYPPLVASEVRAATAIRDGDVDAWRSALRDETLVSLVGVARRIAGGAGLLYDIDGGETLLALSRAMSQADLVWSPE</sequence>
<dbReference type="Proteomes" id="UP000021053">
    <property type="component" value="Unassembled WGS sequence"/>
</dbReference>
<evidence type="ECO:0000313" key="1">
    <source>
        <dbReference type="EMBL" id="EXG82001.1"/>
    </source>
</evidence>
<gene>
    <name evidence="1" type="ORF">CryarDRAFT_3130</name>
</gene>
<accession>A0A011AJ03</accession>
<keyword evidence="2" id="KW-1185">Reference proteome</keyword>
<organism evidence="1 2">
    <name type="scientific">Cryptosporangium arvum DSM 44712</name>
    <dbReference type="NCBI Taxonomy" id="927661"/>
    <lineage>
        <taxon>Bacteria</taxon>
        <taxon>Bacillati</taxon>
        <taxon>Actinomycetota</taxon>
        <taxon>Actinomycetes</taxon>
        <taxon>Cryptosporangiales</taxon>
        <taxon>Cryptosporangiaceae</taxon>
        <taxon>Cryptosporangium</taxon>
    </lineage>
</organism>
<dbReference type="AlphaFoldDB" id="A0A011AJ03"/>
<reference evidence="1 2" key="1">
    <citation type="submission" date="2013-07" db="EMBL/GenBank/DDBJ databases">
        <authorList>
            <consortium name="DOE Joint Genome Institute"/>
            <person name="Eisen J."/>
            <person name="Huntemann M."/>
            <person name="Han J."/>
            <person name="Chen A."/>
            <person name="Kyrpides N."/>
            <person name="Mavromatis K."/>
            <person name="Markowitz V."/>
            <person name="Palaniappan K."/>
            <person name="Ivanova N."/>
            <person name="Schaumberg A."/>
            <person name="Pati A."/>
            <person name="Liolios K."/>
            <person name="Nordberg H.P."/>
            <person name="Cantor M.N."/>
            <person name="Hua S.X."/>
            <person name="Woyke T."/>
        </authorList>
    </citation>
    <scope>NUCLEOTIDE SEQUENCE [LARGE SCALE GENOMIC DNA]</scope>
    <source>
        <strain evidence="1 2">DSM 44712</strain>
    </source>
</reference>
<comment type="caution">
    <text evidence="1">The sequence shown here is derived from an EMBL/GenBank/DDBJ whole genome shotgun (WGS) entry which is preliminary data.</text>
</comment>
<name>A0A011AJ03_9ACTN</name>
<dbReference type="HOGENOM" id="CLU_422568_0_0_11"/>
<evidence type="ECO:0000313" key="2">
    <source>
        <dbReference type="Proteomes" id="UP000021053"/>
    </source>
</evidence>